<dbReference type="InterPro" id="IPR023796">
    <property type="entry name" value="Serpin_dom"/>
</dbReference>
<dbReference type="InterPro" id="IPR042185">
    <property type="entry name" value="Serpin_sf_2"/>
</dbReference>
<dbReference type="Proteomes" id="UP001229421">
    <property type="component" value="Unassembled WGS sequence"/>
</dbReference>
<dbReference type="Gene3D" id="2.30.39.10">
    <property type="entry name" value="Alpha-1-antitrypsin, domain 1"/>
    <property type="match status" value="1"/>
</dbReference>
<dbReference type="Gene3D" id="3.30.497.10">
    <property type="entry name" value="Antithrombin, subunit I, domain 2"/>
    <property type="match status" value="1"/>
</dbReference>
<dbReference type="GO" id="GO:0005615">
    <property type="term" value="C:extracellular space"/>
    <property type="evidence" value="ECO:0007669"/>
    <property type="project" value="InterPro"/>
</dbReference>
<keyword evidence="5" id="KW-1185">Reference proteome</keyword>
<reference evidence="4" key="1">
    <citation type="journal article" date="2023" name="bioRxiv">
        <title>Improved chromosome-level genome assembly for marigold (Tagetes erecta).</title>
        <authorList>
            <person name="Jiang F."/>
            <person name="Yuan L."/>
            <person name="Wang S."/>
            <person name="Wang H."/>
            <person name="Xu D."/>
            <person name="Wang A."/>
            <person name="Fan W."/>
        </authorList>
    </citation>
    <scope>NUCLEOTIDE SEQUENCE</scope>
    <source>
        <strain evidence="4">WSJ</strain>
        <tissue evidence="4">Leaf</tissue>
    </source>
</reference>
<dbReference type="PANTHER" id="PTHR11461">
    <property type="entry name" value="SERINE PROTEASE INHIBITOR, SERPIN"/>
    <property type="match status" value="1"/>
</dbReference>
<dbReference type="InterPro" id="IPR042178">
    <property type="entry name" value="Serpin_sf_1"/>
</dbReference>
<name>A0AAD8JPQ0_TARER</name>
<evidence type="ECO:0000259" key="3">
    <source>
        <dbReference type="SMART" id="SM00093"/>
    </source>
</evidence>
<proteinExistence type="inferred from homology"/>
<dbReference type="Pfam" id="PF00079">
    <property type="entry name" value="Serpin"/>
    <property type="match status" value="1"/>
</dbReference>
<evidence type="ECO:0000256" key="1">
    <source>
        <dbReference type="ARBA" id="ARBA00009500"/>
    </source>
</evidence>
<dbReference type="GO" id="GO:0004867">
    <property type="term" value="F:serine-type endopeptidase inhibitor activity"/>
    <property type="evidence" value="ECO:0007669"/>
    <property type="project" value="InterPro"/>
</dbReference>
<feature type="domain" description="Serpin" evidence="3">
    <location>
        <begin position="1"/>
        <end position="280"/>
    </location>
</feature>
<dbReference type="SMART" id="SM00093">
    <property type="entry name" value="SERPIN"/>
    <property type="match status" value="1"/>
</dbReference>
<dbReference type="PROSITE" id="PS00284">
    <property type="entry name" value="SERPIN"/>
    <property type="match status" value="1"/>
</dbReference>
<comment type="similarity">
    <text evidence="1 2">Belongs to the serpin family.</text>
</comment>
<dbReference type="PANTHER" id="PTHR11461:SF211">
    <property type="entry name" value="GH10112P-RELATED"/>
    <property type="match status" value="1"/>
</dbReference>
<sequence>MENLPRNGKKQPFLARLASARKRRQGHKAVEVANEVNLWAEKQTNGLIKQILPATATAAIEDRNLIFANAVYFKGEWSQKFHRSTTKESDFHLLDGNKVQVPFMTNMEQQLVKEYDDFKVLGLPYKHGQDKRQFTMYIFLPNAKDGLQSLVRRVGSSSDFLDRHIPYQIVDVAKFFIPTFKISFGFEAAKMLKELGAVSRDVDDFTEIVELCYDNSLYVSTIHHKSFVEVNEDGTIAVAASALVADSIREVNFVADHPFLFVIREDVSGTLLFMGHVINPHVGLEGS</sequence>
<dbReference type="Gene3D" id="2.10.310.10">
    <property type="entry name" value="Serpins superfamily"/>
    <property type="match status" value="1"/>
</dbReference>
<comment type="caution">
    <text evidence="4">The sequence shown here is derived from an EMBL/GenBank/DDBJ whole genome shotgun (WGS) entry which is preliminary data.</text>
</comment>
<dbReference type="InterPro" id="IPR023795">
    <property type="entry name" value="Serpin_CS"/>
</dbReference>
<organism evidence="4 5">
    <name type="scientific">Tagetes erecta</name>
    <name type="common">African marigold</name>
    <dbReference type="NCBI Taxonomy" id="13708"/>
    <lineage>
        <taxon>Eukaryota</taxon>
        <taxon>Viridiplantae</taxon>
        <taxon>Streptophyta</taxon>
        <taxon>Embryophyta</taxon>
        <taxon>Tracheophyta</taxon>
        <taxon>Spermatophyta</taxon>
        <taxon>Magnoliopsida</taxon>
        <taxon>eudicotyledons</taxon>
        <taxon>Gunneridae</taxon>
        <taxon>Pentapetalae</taxon>
        <taxon>asterids</taxon>
        <taxon>campanulids</taxon>
        <taxon>Asterales</taxon>
        <taxon>Asteraceae</taxon>
        <taxon>Asteroideae</taxon>
        <taxon>Heliantheae alliance</taxon>
        <taxon>Tageteae</taxon>
        <taxon>Tagetes</taxon>
    </lineage>
</organism>
<protein>
    <recommendedName>
        <fullName evidence="3">Serpin domain-containing protein</fullName>
    </recommendedName>
</protein>
<dbReference type="InterPro" id="IPR036186">
    <property type="entry name" value="Serpin_sf"/>
</dbReference>
<evidence type="ECO:0000313" key="5">
    <source>
        <dbReference type="Proteomes" id="UP001229421"/>
    </source>
</evidence>
<dbReference type="EMBL" id="JAUHHV010000011">
    <property type="protein sequence ID" value="KAK1407526.1"/>
    <property type="molecule type" value="Genomic_DNA"/>
</dbReference>
<gene>
    <name evidence="4" type="ORF">QVD17_39142</name>
</gene>
<dbReference type="FunFam" id="2.10.310.10:FF:000001">
    <property type="entry name" value="Serpin family A member 1"/>
    <property type="match status" value="1"/>
</dbReference>
<dbReference type="SUPFAM" id="SSF56574">
    <property type="entry name" value="Serpins"/>
    <property type="match status" value="1"/>
</dbReference>
<dbReference type="AlphaFoldDB" id="A0AAD8JPQ0"/>
<evidence type="ECO:0000256" key="2">
    <source>
        <dbReference type="RuleBase" id="RU000411"/>
    </source>
</evidence>
<dbReference type="InterPro" id="IPR000215">
    <property type="entry name" value="Serpin_fam"/>
</dbReference>
<dbReference type="Gene3D" id="6.20.40.10">
    <property type="match status" value="1"/>
</dbReference>
<accession>A0AAD8JPQ0</accession>
<evidence type="ECO:0000313" key="4">
    <source>
        <dbReference type="EMBL" id="KAK1407526.1"/>
    </source>
</evidence>